<evidence type="ECO:0000256" key="2">
    <source>
        <dbReference type="ARBA" id="ARBA00022692"/>
    </source>
</evidence>
<dbReference type="Gene3D" id="3.40.50.2300">
    <property type="match status" value="1"/>
</dbReference>
<dbReference type="CDD" id="cd06268">
    <property type="entry name" value="PBP1_ABC_transporter_LIVBP-like"/>
    <property type="match status" value="1"/>
</dbReference>
<name>A0A1Y2HRP1_9FUNG</name>
<evidence type="ECO:0000256" key="3">
    <source>
        <dbReference type="ARBA" id="ARBA00022989"/>
    </source>
</evidence>
<evidence type="ECO:0000313" key="6">
    <source>
        <dbReference type="EMBL" id="ORZ37255.1"/>
    </source>
</evidence>
<evidence type="ECO:0000256" key="1">
    <source>
        <dbReference type="ARBA" id="ARBA00004370"/>
    </source>
</evidence>
<organism evidence="6 7">
    <name type="scientific">Catenaria anguillulae PL171</name>
    <dbReference type="NCBI Taxonomy" id="765915"/>
    <lineage>
        <taxon>Eukaryota</taxon>
        <taxon>Fungi</taxon>
        <taxon>Fungi incertae sedis</taxon>
        <taxon>Blastocladiomycota</taxon>
        <taxon>Blastocladiomycetes</taxon>
        <taxon>Blastocladiales</taxon>
        <taxon>Catenariaceae</taxon>
        <taxon>Catenaria</taxon>
    </lineage>
</organism>
<keyword evidence="3" id="KW-1133">Transmembrane helix</keyword>
<reference evidence="6 7" key="1">
    <citation type="submission" date="2016-07" db="EMBL/GenBank/DDBJ databases">
        <title>Pervasive Adenine N6-methylation of Active Genes in Fungi.</title>
        <authorList>
            <consortium name="DOE Joint Genome Institute"/>
            <person name="Mondo S.J."/>
            <person name="Dannebaum R.O."/>
            <person name="Kuo R.C."/>
            <person name="Labutti K."/>
            <person name="Haridas S."/>
            <person name="Kuo A."/>
            <person name="Salamov A."/>
            <person name="Ahrendt S.R."/>
            <person name="Lipzen A."/>
            <person name="Sullivan W."/>
            <person name="Andreopoulos W.B."/>
            <person name="Clum A."/>
            <person name="Lindquist E."/>
            <person name="Daum C."/>
            <person name="Ramamoorthy G.K."/>
            <person name="Gryganskyi A."/>
            <person name="Culley D."/>
            <person name="Magnuson J.K."/>
            <person name="James T.Y."/>
            <person name="O'Malley M.A."/>
            <person name="Stajich J.E."/>
            <person name="Spatafora J.W."/>
            <person name="Visel A."/>
            <person name="Grigoriev I.V."/>
        </authorList>
    </citation>
    <scope>NUCLEOTIDE SEQUENCE [LARGE SCALE GENOMIC DNA]</scope>
    <source>
        <strain evidence="6 7">PL171</strain>
    </source>
</reference>
<evidence type="ECO:0000313" key="7">
    <source>
        <dbReference type="Proteomes" id="UP000193411"/>
    </source>
</evidence>
<protein>
    <submittedName>
        <fullName evidence="6">Periplasmic binding protein-like I</fullName>
    </submittedName>
</protein>
<proteinExistence type="predicted"/>
<dbReference type="OrthoDB" id="5984008at2759"/>
<dbReference type="Pfam" id="PF01094">
    <property type="entry name" value="ANF_receptor"/>
    <property type="match status" value="1"/>
</dbReference>
<feature type="non-terminal residue" evidence="6">
    <location>
        <position position="207"/>
    </location>
</feature>
<keyword evidence="2" id="KW-0812">Transmembrane</keyword>
<dbReference type="Proteomes" id="UP000193411">
    <property type="component" value="Unassembled WGS sequence"/>
</dbReference>
<gene>
    <name evidence="6" type="ORF">BCR44DRAFT_1484135</name>
</gene>
<dbReference type="GO" id="GO:0016020">
    <property type="term" value="C:membrane"/>
    <property type="evidence" value="ECO:0007669"/>
    <property type="project" value="UniProtKB-SubCell"/>
</dbReference>
<dbReference type="SUPFAM" id="SSF53822">
    <property type="entry name" value="Periplasmic binding protein-like I"/>
    <property type="match status" value="1"/>
</dbReference>
<dbReference type="EMBL" id="MCFL01000013">
    <property type="protein sequence ID" value="ORZ37255.1"/>
    <property type="molecule type" value="Genomic_DNA"/>
</dbReference>
<dbReference type="AlphaFoldDB" id="A0A1Y2HRP1"/>
<sequence>MATLRLPSIPCFVKTSVALTVTVALILAPTLAHTQQQSPVINLRIGSVFPFNSPDPQWRAEYVSSRESHVLGFKHAQEDGFLPNVNISIIERDATGLGRGDEGKSVYATLDVIKQGVVGILGGGTSTAAAQISMVSRTLRLPICSMIAGSSILSNKVDHPWFFRFLSSSSTMAKATIDFITQRAQWKQFSLLTESGNAFASSYSAEL</sequence>
<keyword evidence="4" id="KW-0472">Membrane</keyword>
<dbReference type="InterPro" id="IPR001828">
    <property type="entry name" value="ANF_lig-bd_rcpt"/>
</dbReference>
<dbReference type="InterPro" id="IPR028082">
    <property type="entry name" value="Peripla_BP_I"/>
</dbReference>
<keyword evidence="7" id="KW-1185">Reference proteome</keyword>
<evidence type="ECO:0000256" key="4">
    <source>
        <dbReference type="ARBA" id="ARBA00023136"/>
    </source>
</evidence>
<comment type="subcellular location">
    <subcellularLocation>
        <location evidence="1">Membrane</location>
    </subcellularLocation>
</comment>
<feature type="domain" description="Receptor ligand binding region" evidence="5">
    <location>
        <begin position="79"/>
        <end position="197"/>
    </location>
</feature>
<accession>A0A1Y2HRP1</accession>
<evidence type="ECO:0000259" key="5">
    <source>
        <dbReference type="Pfam" id="PF01094"/>
    </source>
</evidence>
<comment type="caution">
    <text evidence="6">The sequence shown here is derived from an EMBL/GenBank/DDBJ whole genome shotgun (WGS) entry which is preliminary data.</text>
</comment>